<gene>
    <name evidence="2" type="ORF">CRENBAI_008991</name>
</gene>
<proteinExistence type="predicted"/>
<dbReference type="AlphaFoldDB" id="A0AAV9R2E5"/>
<evidence type="ECO:0000256" key="1">
    <source>
        <dbReference type="SAM" id="MobiDB-lite"/>
    </source>
</evidence>
<organism evidence="2 3">
    <name type="scientific">Crenichthys baileyi</name>
    <name type="common">White River springfish</name>
    <dbReference type="NCBI Taxonomy" id="28760"/>
    <lineage>
        <taxon>Eukaryota</taxon>
        <taxon>Metazoa</taxon>
        <taxon>Chordata</taxon>
        <taxon>Craniata</taxon>
        <taxon>Vertebrata</taxon>
        <taxon>Euteleostomi</taxon>
        <taxon>Actinopterygii</taxon>
        <taxon>Neopterygii</taxon>
        <taxon>Teleostei</taxon>
        <taxon>Neoteleostei</taxon>
        <taxon>Acanthomorphata</taxon>
        <taxon>Ovalentaria</taxon>
        <taxon>Atherinomorphae</taxon>
        <taxon>Cyprinodontiformes</taxon>
        <taxon>Goodeidae</taxon>
        <taxon>Crenichthys</taxon>
    </lineage>
</organism>
<comment type="caution">
    <text evidence="2">The sequence shown here is derived from an EMBL/GenBank/DDBJ whole genome shotgun (WGS) entry which is preliminary data.</text>
</comment>
<dbReference type="Proteomes" id="UP001311232">
    <property type="component" value="Unassembled WGS sequence"/>
</dbReference>
<evidence type="ECO:0000313" key="3">
    <source>
        <dbReference type="Proteomes" id="UP001311232"/>
    </source>
</evidence>
<name>A0AAV9R2E5_9TELE</name>
<reference evidence="2 3" key="1">
    <citation type="submission" date="2021-06" db="EMBL/GenBank/DDBJ databases">
        <authorList>
            <person name="Palmer J.M."/>
        </authorList>
    </citation>
    <scope>NUCLEOTIDE SEQUENCE [LARGE SCALE GENOMIC DNA]</scope>
    <source>
        <strain evidence="2 3">MEX-2019</strain>
        <tissue evidence="2">Muscle</tissue>
    </source>
</reference>
<protein>
    <submittedName>
        <fullName evidence="2">Uncharacterized protein</fullName>
    </submittedName>
</protein>
<dbReference type="EMBL" id="JAHHUM010002611">
    <property type="protein sequence ID" value="KAK5602552.1"/>
    <property type="molecule type" value="Genomic_DNA"/>
</dbReference>
<keyword evidence="3" id="KW-1185">Reference proteome</keyword>
<accession>A0AAV9R2E5</accession>
<evidence type="ECO:0000313" key="2">
    <source>
        <dbReference type="EMBL" id="KAK5602552.1"/>
    </source>
</evidence>
<sequence length="119" mass="13432">MTYSRAPLRTSRAKILSTETESGAKGTGNGIDTHARDQRPRVGTQQAKRGGRFDTSEELFHLYCVFMWCKMISFLCSPLLRLESSSVSSCCKKAQYVWEALSFNIFVFSENSTNRPFSS</sequence>
<feature type="region of interest" description="Disordered" evidence="1">
    <location>
        <begin position="1"/>
        <end position="51"/>
    </location>
</feature>